<dbReference type="PANTHER" id="PTHR33207">
    <property type="entry name" value="F-BOX DOMAIN CONTAINING PROTEIN-RELATED"/>
    <property type="match status" value="1"/>
</dbReference>
<keyword evidence="3" id="KW-1185">Reference proteome</keyword>
<dbReference type="InterPro" id="IPR056594">
    <property type="entry name" value="AT5G49610-like_b-prop"/>
</dbReference>
<organism evidence="2 3">
    <name type="scientific">Panicum virgatum</name>
    <name type="common">Blackwell switchgrass</name>
    <dbReference type="NCBI Taxonomy" id="38727"/>
    <lineage>
        <taxon>Eukaryota</taxon>
        <taxon>Viridiplantae</taxon>
        <taxon>Streptophyta</taxon>
        <taxon>Embryophyta</taxon>
        <taxon>Tracheophyta</taxon>
        <taxon>Spermatophyta</taxon>
        <taxon>Magnoliopsida</taxon>
        <taxon>Liliopsida</taxon>
        <taxon>Poales</taxon>
        <taxon>Poaceae</taxon>
        <taxon>PACMAD clade</taxon>
        <taxon>Panicoideae</taxon>
        <taxon>Panicodae</taxon>
        <taxon>Paniceae</taxon>
        <taxon>Panicinae</taxon>
        <taxon>Panicum</taxon>
        <taxon>Panicum sect. Hiantes</taxon>
    </lineage>
</organism>
<proteinExistence type="predicted"/>
<dbReference type="Proteomes" id="UP000823388">
    <property type="component" value="Chromosome 3K"/>
</dbReference>
<name>A0A8T0UXE7_PANVG</name>
<dbReference type="Pfam" id="PF23635">
    <property type="entry name" value="Beta-prop_AT5G49610-like"/>
    <property type="match status" value="1"/>
</dbReference>
<comment type="caution">
    <text evidence="2">The sequence shown here is derived from an EMBL/GenBank/DDBJ whole genome shotgun (WGS) entry which is preliminary data.</text>
</comment>
<feature type="domain" description="F-box protein AT5G49610-like beta-propeller" evidence="1">
    <location>
        <begin position="5"/>
        <end position="165"/>
    </location>
</feature>
<sequence length="170" mass="19551">MGTQANGSLYSAHKDQAYMVVLDTATLQFAFIDLPEYLKGRGYMYRVGETKDGKHCIVSTIDFTMFVWYRTAGADGVDKWMLDRIFMLEEEVLETTGGSRDEHGELSVLDVMDGIVYLSTFETFIDARLRSWFLTFCLETRKLEKLFHKLNDSHVYPYVMAWPPSLVADT</sequence>
<evidence type="ECO:0000313" key="3">
    <source>
        <dbReference type="Proteomes" id="UP000823388"/>
    </source>
</evidence>
<accession>A0A8T0UXE7</accession>
<dbReference type="AlphaFoldDB" id="A0A8T0UXE7"/>
<evidence type="ECO:0000259" key="1">
    <source>
        <dbReference type="Pfam" id="PF23635"/>
    </source>
</evidence>
<dbReference type="EMBL" id="CM029041">
    <property type="protein sequence ID" value="KAG2628952.1"/>
    <property type="molecule type" value="Genomic_DNA"/>
</dbReference>
<protein>
    <recommendedName>
        <fullName evidence="1">F-box protein AT5G49610-like beta-propeller domain-containing protein</fullName>
    </recommendedName>
</protein>
<evidence type="ECO:0000313" key="2">
    <source>
        <dbReference type="EMBL" id="KAG2628952.1"/>
    </source>
</evidence>
<reference evidence="2 3" key="1">
    <citation type="submission" date="2020-05" db="EMBL/GenBank/DDBJ databases">
        <title>WGS assembly of Panicum virgatum.</title>
        <authorList>
            <person name="Lovell J.T."/>
            <person name="Jenkins J."/>
            <person name="Shu S."/>
            <person name="Juenger T.E."/>
            <person name="Schmutz J."/>
        </authorList>
    </citation>
    <scope>NUCLEOTIDE SEQUENCE [LARGE SCALE GENOMIC DNA]</scope>
    <source>
        <strain evidence="3">cv. AP13</strain>
    </source>
</reference>
<gene>
    <name evidence="2" type="ORF">PVAP13_3KG408805</name>
</gene>